<dbReference type="AlphaFoldDB" id="A0A9Q3CWV9"/>
<dbReference type="EMBL" id="AVOT02010502">
    <property type="protein sequence ID" value="MBW0490288.1"/>
    <property type="molecule type" value="Genomic_DNA"/>
</dbReference>
<keyword evidence="5" id="KW-1185">Reference proteome</keyword>
<evidence type="ECO:0000259" key="3">
    <source>
        <dbReference type="PROSITE" id="PS50158"/>
    </source>
</evidence>
<gene>
    <name evidence="4" type="ORF">O181_030003</name>
</gene>
<protein>
    <recommendedName>
        <fullName evidence="3">CCHC-type domain-containing protein</fullName>
    </recommendedName>
</protein>
<feature type="domain" description="CCHC-type" evidence="3">
    <location>
        <begin position="11"/>
        <end position="26"/>
    </location>
</feature>
<reference evidence="4" key="1">
    <citation type="submission" date="2021-03" db="EMBL/GenBank/DDBJ databases">
        <title>Draft genome sequence of rust myrtle Austropuccinia psidii MF-1, a brazilian biotype.</title>
        <authorList>
            <person name="Quecine M.C."/>
            <person name="Pachon D.M.R."/>
            <person name="Bonatelli M.L."/>
            <person name="Correr F.H."/>
            <person name="Franceschini L.M."/>
            <person name="Leite T.F."/>
            <person name="Margarido G.R.A."/>
            <person name="Almeida C.A."/>
            <person name="Ferrarezi J.A."/>
            <person name="Labate C.A."/>
        </authorList>
    </citation>
    <scope>NUCLEOTIDE SEQUENCE</scope>
    <source>
        <strain evidence="4">MF-1</strain>
    </source>
</reference>
<dbReference type="SUPFAM" id="SSF57756">
    <property type="entry name" value="Retrovirus zinc finger-like domains"/>
    <property type="match status" value="1"/>
</dbReference>
<accession>A0A9Q3CWV9</accession>
<dbReference type="Gene3D" id="4.10.60.10">
    <property type="entry name" value="Zinc finger, CCHC-type"/>
    <property type="match status" value="1"/>
</dbReference>
<dbReference type="GO" id="GO:0008270">
    <property type="term" value="F:zinc ion binding"/>
    <property type="evidence" value="ECO:0007669"/>
    <property type="project" value="UniProtKB-KW"/>
</dbReference>
<dbReference type="InterPro" id="IPR036875">
    <property type="entry name" value="Znf_CCHC_sf"/>
</dbReference>
<evidence type="ECO:0000313" key="4">
    <source>
        <dbReference type="EMBL" id="MBW0490288.1"/>
    </source>
</evidence>
<dbReference type="OrthoDB" id="8026949at2759"/>
<dbReference type="PROSITE" id="PS50158">
    <property type="entry name" value="ZF_CCHC"/>
    <property type="match status" value="1"/>
</dbReference>
<dbReference type="GO" id="GO:0006397">
    <property type="term" value="P:mRNA processing"/>
    <property type="evidence" value="ECO:0007669"/>
    <property type="project" value="UniProtKB-KW"/>
</dbReference>
<dbReference type="GO" id="GO:0003676">
    <property type="term" value="F:nucleic acid binding"/>
    <property type="evidence" value="ECO:0007669"/>
    <property type="project" value="InterPro"/>
</dbReference>
<dbReference type="InterPro" id="IPR001878">
    <property type="entry name" value="Znf_CCHC"/>
</dbReference>
<comment type="caution">
    <text evidence="4">The sequence shown here is derived from an EMBL/GenBank/DDBJ whole genome shotgun (WGS) entry which is preliminary data.</text>
</comment>
<evidence type="ECO:0000313" key="5">
    <source>
        <dbReference type="Proteomes" id="UP000765509"/>
    </source>
</evidence>
<dbReference type="SMART" id="SM00343">
    <property type="entry name" value="ZnF_C2HC"/>
    <property type="match status" value="1"/>
</dbReference>
<keyword evidence="2" id="KW-0862">Zinc</keyword>
<keyword evidence="1" id="KW-0507">mRNA processing</keyword>
<dbReference type="Proteomes" id="UP000765509">
    <property type="component" value="Unassembled WGS sequence"/>
</dbReference>
<name>A0A9Q3CWV9_9BASI</name>
<proteinExistence type="predicted"/>
<keyword evidence="2" id="KW-0863">Zinc-finger</keyword>
<organism evidence="4 5">
    <name type="scientific">Austropuccinia psidii MF-1</name>
    <dbReference type="NCBI Taxonomy" id="1389203"/>
    <lineage>
        <taxon>Eukaryota</taxon>
        <taxon>Fungi</taxon>
        <taxon>Dikarya</taxon>
        <taxon>Basidiomycota</taxon>
        <taxon>Pucciniomycotina</taxon>
        <taxon>Pucciniomycetes</taxon>
        <taxon>Pucciniales</taxon>
        <taxon>Sphaerophragmiaceae</taxon>
        <taxon>Austropuccinia</taxon>
    </lineage>
</organism>
<evidence type="ECO:0000256" key="1">
    <source>
        <dbReference type="ARBA" id="ARBA00022664"/>
    </source>
</evidence>
<keyword evidence="2" id="KW-0479">Metal-binding</keyword>
<sequence length="312" mass="35444">MAEGTKKKNTCHYCGSADHYANNCPKAKKKVYAIEQVPEEEFPTENSELDSMGHAIREQSDDDQDPSKEFLVEYQEETQMEIQDIQLEAGMPRDIANKNLCNHTQDPETFLVTPNKGIAYIPGTATEIAVCIDNAQHPMITDSGEYCSILARTYLAHHLSNLETQLLPTKEKNSKSASGRIKSIGTTIKEIIIPHRRGNIRLNPEFSVLEDTHIQGFLLGKDYQRMYGIDIYNSKNRHNTIVTNKRKKFLLDIYQISTHDSLEELLNEFREGQFSTTLTRKHKINLLEILRTNRPAFAIGGEALGKIRGHDI</sequence>
<evidence type="ECO:0000256" key="2">
    <source>
        <dbReference type="PROSITE-ProRule" id="PRU00047"/>
    </source>
</evidence>